<dbReference type="AlphaFoldDB" id="A0A2G5C0Y8"/>
<dbReference type="GO" id="GO:0070628">
    <property type="term" value="F:proteasome binding"/>
    <property type="evidence" value="ECO:0007669"/>
    <property type="project" value="TreeGrafter"/>
</dbReference>
<evidence type="ECO:0000256" key="3">
    <source>
        <dbReference type="ARBA" id="ARBA00022670"/>
    </source>
</evidence>
<dbReference type="OrthoDB" id="333239at2759"/>
<gene>
    <name evidence="9" type="ORF">AQUCO_14200016v1</name>
</gene>
<evidence type="ECO:0000259" key="8">
    <source>
        <dbReference type="PROSITE" id="PS50235"/>
    </source>
</evidence>
<dbReference type="SUPFAM" id="SSF54001">
    <property type="entry name" value="Cysteine proteinases"/>
    <property type="match status" value="1"/>
</dbReference>
<dbReference type="GO" id="GO:0016579">
    <property type="term" value="P:protein deubiquitination"/>
    <property type="evidence" value="ECO:0007669"/>
    <property type="project" value="InterPro"/>
</dbReference>
<sequence>MLGNKPVARTTTSAVEEEKVLNVDCTNAGLRNLGNSCYANSTLQCLYAIPELRVAIFEYAGSKVVDIKSRRLTTALKNLFDGLDDNQGVICPLEFLMALRNKYPSFGKMKDGMPMQQDALDCWISVINTLYQTLKGPDSGNQCMEELFGIGLVGRRQYEGSDEQDFIRVEPSPALRCVIPSVEIDLLDGLKQSYTSKTYDSSRGVDANVEYLITDLPRYFTINLNRFCVTTDSEQKVKIAQKVNYPLELNVYNLCSEDLRKKLEGYGQVCMDNAEKLGFNPSETSGSSDKDVKSGAELLSTKSVETSGAIFEEVKKEQSTGIYDLVAVLTHKGSSANSGHYIAYVKQESGQWIQFDDDTVKPQQPEHITELSGGDLEHDIAYIIMYKARVK</sequence>
<evidence type="ECO:0000313" key="9">
    <source>
        <dbReference type="EMBL" id="PIA24946.1"/>
    </source>
</evidence>
<dbReference type="GO" id="GO:0004843">
    <property type="term" value="F:cysteine-type deubiquitinase activity"/>
    <property type="evidence" value="ECO:0007669"/>
    <property type="project" value="UniProtKB-UniRule"/>
</dbReference>
<comment type="function">
    <text evidence="7">Recognizes and hydrolyzes the peptide bond at the C-terminal Gly of ubiquitin. Involved in the processing of poly-ubiquitin precursors as well as that of ubiquitinated proteins.</text>
</comment>
<dbReference type="GO" id="GO:0061136">
    <property type="term" value="P:regulation of proteasomal protein catabolic process"/>
    <property type="evidence" value="ECO:0007669"/>
    <property type="project" value="TreeGrafter"/>
</dbReference>
<dbReference type="GO" id="GO:0043161">
    <property type="term" value="P:proteasome-mediated ubiquitin-dependent protein catabolic process"/>
    <property type="evidence" value="ECO:0007669"/>
    <property type="project" value="InterPro"/>
</dbReference>
<evidence type="ECO:0000256" key="1">
    <source>
        <dbReference type="ARBA" id="ARBA00000707"/>
    </source>
</evidence>
<keyword evidence="3 7" id="KW-0645">Protease</keyword>
<dbReference type="InParanoid" id="A0A2G5C0Y8"/>
<keyword evidence="4 7" id="KW-0833">Ubl conjugation pathway</keyword>
<dbReference type="STRING" id="218851.A0A2G5C0Y8"/>
<dbReference type="Pfam" id="PF00443">
    <property type="entry name" value="UCH"/>
    <property type="match status" value="1"/>
</dbReference>
<protein>
    <recommendedName>
        <fullName evidence="7">Ubiquitin carboxyl-terminal hydrolase</fullName>
        <ecNumber evidence="7">3.4.19.12</ecNumber>
    </recommendedName>
</protein>
<dbReference type="EMBL" id="KZ305153">
    <property type="protein sequence ID" value="PIA24946.1"/>
    <property type="molecule type" value="Genomic_DNA"/>
</dbReference>
<dbReference type="EC" id="3.4.19.12" evidence="7"/>
<dbReference type="PROSITE" id="PS00972">
    <property type="entry name" value="USP_1"/>
    <property type="match status" value="1"/>
</dbReference>
<proteinExistence type="inferred from homology"/>
<dbReference type="InterPro" id="IPR038765">
    <property type="entry name" value="Papain-like_cys_pep_sf"/>
</dbReference>
<evidence type="ECO:0000256" key="5">
    <source>
        <dbReference type="ARBA" id="ARBA00022801"/>
    </source>
</evidence>
<keyword evidence="5 7" id="KW-0378">Hydrolase</keyword>
<evidence type="ECO:0000256" key="6">
    <source>
        <dbReference type="ARBA" id="ARBA00022807"/>
    </source>
</evidence>
<dbReference type="InterPro" id="IPR001394">
    <property type="entry name" value="Peptidase_C19_UCH"/>
</dbReference>
<dbReference type="Proteomes" id="UP000230069">
    <property type="component" value="Unassembled WGS sequence"/>
</dbReference>
<evidence type="ECO:0000256" key="7">
    <source>
        <dbReference type="RuleBase" id="RU366025"/>
    </source>
</evidence>
<dbReference type="PROSITE" id="PS50235">
    <property type="entry name" value="USP_3"/>
    <property type="match status" value="1"/>
</dbReference>
<dbReference type="PROSITE" id="PS00973">
    <property type="entry name" value="USP_2"/>
    <property type="match status" value="1"/>
</dbReference>
<dbReference type="InterPro" id="IPR044635">
    <property type="entry name" value="UBP14-like"/>
</dbReference>
<dbReference type="Gene3D" id="3.90.70.10">
    <property type="entry name" value="Cysteine proteinases"/>
    <property type="match status" value="1"/>
</dbReference>
<dbReference type="InterPro" id="IPR028889">
    <property type="entry name" value="USP"/>
</dbReference>
<evidence type="ECO:0000256" key="4">
    <source>
        <dbReference type="ARBA" id="ARBA00022786"/>
    </source>
</evidence>
<evidence type="ECO:0000313" key="10">
    <source>
        <dbReference type="Proteomes" id="UP000230069"/>
    </source>
</evidence>
<keyword evidence="10" id="KW-1185">Reference proteome</keyword>
<dbReference type="PANTHER" id="PTHR43982">
    <property type="entry name" value="UBIQUITIN CARBOXYL-TERMINAL HYDROLASE"/>
    <property type="match status" value="1"/>
</dbReference>
<name>A0A2G5C0Y8_AQUCA</name>
<dbReference type="InterPro" id="IPR018200">
    <property type="entry name" value="USP_CS"/>
</dbReference>
<reference evidence="9 10" key="1">
    <citation type="submission" date="2017-09" db="EMBL/GenBank/DDBJ databases">
        <title>WGS assembly of Aquilegia coerulea Goldsmith.</title>
        <authorList>
            <person name="Hodges S."/>
            <person name="Kramer E."/>
            <person name="Nordborg M."/>
            <person name="Tomkins J."/>
            <person name="Borevitz J."/>
            <person name="Derieg N."/>
            <person name="Yan J."/>
            <person name="Mihaltcheva S."/>
            <person name="Hayes R.D."/>
            <person name="Rokhsar D."/>
        </authorList>
    </citation>
    <scope>NUCLEOTIDE SEQUENCE [LARGE SCALE GENOMIC DNA]</scope>
    <source>
        <strain evidence="10">cv. Goldsmith</strain>
    </source>
</reference>
<accession>A0A2G5C0Y8</accession>
<organism evidence="9 10">
    <name type="scientific">Aquilegia coerulea</name>
    <name type="common">Rocky mountain columbine</name>
    <dbReference type="NCBI Taxonomy" id="218851"/>
    <lineage>
        <taxon>Eukaryota</taxon>
        <taxon>Viridiplantae</taxon>
        <taxon>Streptophyta</taxon>
        <taxon>Embryophyta</taxon>
        <taxon>Tracheophyta</taxon>
        <taxon>Spermatophyta</taxon>
        <taxon>Magnoliopsida</taxon>
        <taxon>Ranunculales</taxon>
        <taxon>Ranunculaceae</taxon>
        <taxon>Thalictroideae</taxon>
        <taxon>Aquilegia</taxon>
    </lineage>
</organism>
<evidence type="ECO:0000256" key="2">
    <source>
        <dbReference type="ARBA" id="ARBA00009085"/>
    </source>
</evidence>
<keyword evidence="6 7" id="KW-0788">Thiol protease</keyword>
<dbReference type="PANTHER" id="PTHR43982:SF1">
    <property type="entry name" value="UBIQUITIN CARBOXYL-TERMINAL HYDROLASE 14"/>
    <property type="match status" value="1"/>
</dbReference>
<comment type="similarity">
    <text evidence="2 7">Belongs to the peptidase C19 family.</text>
</comment>
<comment type="catalytic activity">
    <reaction evidence="1 7">
        <text>Thiol-dependent hydrolysis of ester, thioester, amide, peptide and isopeptide bonds formed by the C-terminal Gly of ubiquitin (a 76-residue protein attached to proteins as an intracellular targeting signal).</text>
        <dbReference type="EC" id="3.4.19.12"/>
    </reaction>
</comment>
<feature type="domain" description="USP" evidence="8">
    <location>
        <begin position="28"/>
        <end position="389"/>
    </location>
</feature>